<dbReference type="EMBL" id="HACG01017606">
    <property type="protein sequence ID" value="CEK64471.1"/>
    <property type="molecule type" value="Transcribed_RNA"/>
</dbReference>
<feature type="non-terminal residue" evidence="1">
    <location>
        <position position="52"/>
    </location>
</feature>
<reference evidence="1" key="1">
    <citation type="submission" date="2014-12" db="EMBL/GenBank/DDBJ databases">
        <title>Insight into the proteome of Arion vulgaris.</title>
        <authorList>
            <person name="Aradska J."/>
            <person name="Bulat T."/>
            <person name="Smidak R."/>
            <person name="Sarate P."/>
            <person name="Gangsoo J."/>
            <person name="Sialana F."/>
            <person name="Bilban M."/>
            <person name="Lubec G."/>
        </authorList>
    </citation>
    <scope>NUCLEOTIDE SEQUENCE</scope>
    <source>
        <tissue evidence="1">Skin</tissue>
    </source>
</reference>
<organism evidence="1">
    <name type="scientific">Arion vulgaris</name>
    <dbReference type="NCBI Taxonomy" id="1028688"/>
    <lineage>
        <taxon>Eukaryota</taxon>
        <taxon>Metazoa</taxon>
        <taxon>Spiralia</taxon>
        <taxon>Lophotrochozoa</taxon>
        <taxon>Mollusca</taxon>
        <taxon>Gastropoda</taxon>
        <taxon>Heterobranchia</taxon>
        <taxon>Euthyneura</taxon>
        <taxon>Panpulmonata</taxon>
        <taxon>Eupulmonata</taxon>
        <taxon>Stylommatophora</taxon>
        <taxon>Helicina</taxon>
        <taxon>Arionoidea</taxon>
        <taxon>Arionidae</taxon>
        <taxon>Arion</taxon>
    </lineage>
</organism>
<accession>A0A0B6Z983</accession>
<sequence>MEFEIKWNMTLKATNDRRVKSITSEVGEVTPVWRRKLMRKADHHAKIRSVIP</sequence>
<proteinExistence type="predicted"/>
<dbReference type="AlphaFoldDB" id="A0A0B6Z983"/>
<gene>
    <name evidence="1" type="primary">ORF51881</name>
</gene>
<protein>
    <submittedName>
        <fullName evidence="1">Uncharacterized protein</fullName>
    </submittedName>
</protein>
<name>A0A0B6Z983_9EUPU</name>
<evidence type="ECO:0000313" key="1">
    <source>
        <dbReference type="EMBL" id="CEK64471.1"/>
    </source>
</evidence>